<dbReference type="EMBL" id="SLVX01000006">
    <property type="protein sequence ID" value="TCN45719.1"/>
    <property type="molecule type" value="Genomic_DNA"/>
</dbReference>
<reference evidence="2 3" key="1">
    <citation type="submission" date="2019-03" db="EMBL/GenBank/DDBJ databases">
        <title>Genomic Encyclopedia of Type Strains, Phase IV (KMG-IV): sequencing the most valuable type-strain genomes for metagenomic binning, comparative biology and taxonomic classification.</title>
        <authorList>
            <person name="Goeker M."/>
        </authorList>
    </citation>
    <scope>NUCLEOTIDE SEQUENCE [LARGE SCALE GENOMIC DNA]</scope>
    <source>
        <strain evidence="2 3">DSM 18401</strain>
    </source>
</reference>
<protein>
    <submittedName>
        <fullName evidence="2">Uncharacterized protein</fullName>
    </submittedName>
</protein>
<accession>A0A4R2D345</accession>
<dbReference type="AlphaFoldDB" id="A0A4R2D345"/>
<comment type="caution">
    <text evidence="2">The sequence shown here is derived from an EMBL/GenBank/DDBJ whole genome shotgun (WGS) entry which is preliminary data.</text>
</comment>
<evidence type="ECO:0000313" key="2">
    <source>
        <dbReference type="EMBL" id="TCN45719.1"/>
    </source>
</evidence>
<proteinExistence type="predicted"/>
<organism evidence="2 3">
    <name type="scientific">Shinella granuli</name>
    <dbReference type="NCBI Taxonomy" id="323621"/>
    <lineage>
        <taxon>Bacteria</taxon>
        <taxon>Pseudomonadati</taxon>
        <taxon>Pseudomonadota</taxon>
        <taxon>Alphaproteobacteria</taxon>
        <taxon>Hyphomicrobiales</taxon>
        <taxon>Rhizobiaceae</taxon>
        <taxon>Shinella</taxon>
    </lineage>
</organism>
<name>A0A4R2D345_SHIGR</name>
<feature type="region of interest" description="Disordered" evidence="1">
    <location>
        <begin position="35"/>
        <end position="56"/>
    </location>
</feature>
<gene>
    <name evidence="2" type="ORF">EV665_106196</name>
</gene>
<dbReference type="Proteomes" id="UP000295351">
    <property type="component" value="Unassembled WGS sequence"/>
</dbReference>
<evidence type="ECO:0000256" key="1">
    <source>
        <dbReference type="SAM" id="MobiDB-lite"/>
    </source>
</evidence>
<dbReference type="RefSeq" id="WP_162853046.1">
    <property type="nucleotide sequence ID" value="NZ_BAABEI010000012.1"/>
</dbReference>
<sequence>MAKFFTTLLGRIRTLDSATVERARPPRRGFEIALHPTTLRRGEDRPQTGSRGPRHR</sequence>
<keyword evidence="3" id="KW-1185">Reference proteome</keyword>
<evidence type="ECO:0000313" key="3">
    <source>
        <dbReference type="Proteomes" id="UP000295351"/>
    </source>
</evidence>